<keyword evidence="2" id="KW-0645">Protease</keyword>
<dbReference type="PANTHER" id="PTHR11010:SF38">
    <property type="entry name" value="LYSOSOMAL PRO-X CARBOXYPEPTIDASE"/>
    <property type="match status" value="1"/>
</dbReference>
<dbReference type="Pfam" id="PF05577">
    <property type="entry name" value="Peptidase_S28"/>
    <property type="match status" value="1"/>
</dbReference>
<organism evidence="7 8">
    <name type="scientific">Tetradesmus obliquus</name>
    <name type="common">Green alga</name>
    <name type="synonym">Acutodesmus obliquus</name>
    <dbReference type="NCBI Taxonomy" id="3088"/>
    <lineage>
        <taxon>Eukaryota</taxon>
        <taxon>Viridiplantae</taxon>
        <taxon>Chlorophyta</taxon>
        <taxon>core chlorophytes</taxon>
        <taxon>Chlorophyceae</taxon>
        <taxon>CS clade</taxon>
        <taxon>Sphaeropleales</taxon>
        <taxon>Scenedesmaceae</taxon>
        <taxon>Tetradesmus</taxon>
    </lineage>
</organism>
<proteinExistence type="inferred from homology"/>
<evidence type="ECO:0000256" key="1">
    <source>
        <dbReference type="ARBA" id="ARBA00011079"/>
    </source>
</evidence>
<dbReference type="SUPFAM" id="SSF53474">
    <property type="entry name" value="alpha/beta-Hydrolases"/>
    <property type="match status" value="1"/>
</dbReference>
<accession>A0ABY8TZR5</accession>
<dbReference type="InterPro" id="IPR029058">
    <property type="entry name" value="AB_hydrolase_fold"/>
</dbReference>
<keyword evidence="5" id="KW-0325">Glycoprotein</keyword>
<evidence type="ECO:0000256" key="4">
    <source>
        <dbReference type="ARBA" id="ARBA00022801"/>
    </source>
</evidence>
<feature type="compositionally biased region" description="Low complexity" evidence="6">
    <location>
        <begin position="495"/>
        <end position="505"/>
    </location>
</feature>
<keyword evidence="3" id="KW-0732">Signal</keyword>
<dbReference type="InterPro" id="IPR042269">
    <property type="entry name" value="Ser_carbopepase_S28_SKS"/>
</dbReference>
<evidence type="ECO:0008006" key="9">
    <source>
        <dbReference type="Google" id="ProtNLM"/>
    </source>
</evidence>
<dbReference type="Gene3D" id="3.40.50.1820">
    <property type="entry name" value="alpha/beta hydrolase"/>
    <property type="match status" value="1"/>
</dbReference>
<evidence type="ECO:0000313" key="8">
    <source>
        <dbReference type="Proteomes" id="UP001244341"/>
    </source>
</evidence>
<gene>
    <name evidence="7" type="ORF">OEZ85_003168</name>
</gene>
<feature type="compositionally biased region" description="Low complexity" evidence="6">
    <location>
        <begin position="519"/>
        <end position="530"/>
    </location>
</feature>
<dbReference type="PANTHER" id="PTHR11010">
    <property type="entry name" value="PROTEASE S28 PRO-X CARBOXYPEPTIDASE-RELATED"/>
    <property type="match status" value="1"/>
</dbReference>
<keyword evidence="8" id="KW-1185">Reference proteome</keyword>
<keyword evidence="4" id="KW-0378">Hydrolase</keyword>
<name>A0ABY8TZR5_TETOB</name>
<evidence type="ECO:0000256" key="6">
    <source>
        <dbReference type="SAM" id="MobiDB-lite"/>
    </source>
</evidence>
<feature type="region of interest" description="Disordered" evidence="6">
    <location>
        <begin position="494"/>
        <end position="542"/>
    </location>
</feature>
<evidence type="ECO:0000256" key="2">
    <source>
        <dbReference type="ARBA" id="ARBA00022670"/>
    </source>
</evidence>
<dbReference type="Gene3D" id="1.20.120.980">
    <property type="entry name" value="Serine carboxypeptidase S28, SKS domain"/>
    <property type="match status" value="1"/>
</dbReference>
<feature type="compositionally biased region" description="Acidic residues" evidence="6">
    <location>
        <begin position="509"/>
        <end position="518"/>
    </location>
</feature>
<reference evidence="7 8" key="1">
    <citation type="submission" date="2023-05" db="EMBL/GenBank/DDBJ databases">
        <title>A 100% complete, gapless, phased diploid assembly of the Scenedesmus obliquus UTEX 3031 genome.</title>
        <authorList>
            <person name="Biondi T.C."/>
            <person name="Hanschen E.R."/>
            <person name="Kwon T."/>
            <person name="Eng W."/>
            <person name="Kruse C.P.S."/>
            <person name="Koehler S.I."/>
            <person name="Kunde Y."/>
            <person name="Gleasner C.D."/>
            <person name="You Mak K.T."/>
            <person name="Polle J."/>
            <person name="Hovde B.T."/>
            <person name="Starkenburg S.R."/>
        </authorList>
    </citation>
    <scope>NUCLEOTIDE SEQUENCE [LARGE SCALE GENOMIC DNA]</scope>
    <source>
        <strain evidence="7 8">DOE0152z</strain>
    </source>
</reference>
<dbReference type="EMBL" id="CP126212">
    <property type="protein sequence ID" value="WIA14666.1"/>
    <property type="molecule type" value="Genomic_DNA"/>
</dbReference>
<protein>
    <recommendedName>
        <fullName evidence="9">Lysosomal Pro-X carboxypeptidase</fullName>
    </recommendedName>
</protein>
<evidence type="ECO:0000256" key="5">
    <source>
        <dbReference type="ARBA" id="ARBA00023180"/>
    </source>
</evidence>
<evidence type="ECO:0000313" key="7">
    <source>
        <dbReference type="EMBL" id="WIA14666.1"/>
    </source>
</evidence>
<dbReference type="Proteomes" id="UP001244341">
    <property type="component" value="Chromosome 5b"/>
</dbReference>
<comment type="similarity">
    <text evidence="1">Belongs to the peptidase S28 family.</text>
</comment>
<sequence>MRPPKWQKGHSLSEQPDLVSRCTLLWRNATLDHFTWREPENGTSTFQQRVFICDEFWQPAPNRALGPIFFYLGNEADVTLYLNHTGLMWENAAHFGALLIFAEHRYYGQSKPWGADVRTHMGYLTAEQALADYAEVIQEVKAAWPGAQHSAVIGFGGRQLLICGMLAAWMRLKYPHLLVGAIAASAPIWNFYGQDPPFDELAFAKGVTYDATPEAGAAPGCVQTVRRAWEVLMQMGAYAGGRADIAAAMRLCPETRLNSKEDVLALREYLASAWDYLAMGNFPYPSSYMTNGAGDLPAYPVRVACEIMVSRGTLDGPRLMEGLAQAAGVLYNFSGSLPCLAPGSGPSPESDEDANFWDYQWCTEMVMPASKDGVSDMFYKDTFNFSAAVENCKRTWGVAPRSKSWPVTQWGGRNIAAGSNIVFSNGLLDPWHGGGVMDDVSKSLVAVVIPEGAHHLDLMFSHPLDPPSVLAARRTQLRRIKHWIKQAARRHSEQQQRLQWWRQQQPGYEADEEVEEDAQQQQPQQQQQLQRPADYAAQYMQQ</sequence>
<evidence type="ECO:0000256" key="3">
    <source>
        <dbReference type="ARBA" id="ARBA00022729"/>
    </source>
</evidence>
<dbReference type="InterPro" id="IPR008758">
    <property type="entry name" value="Peptidase_S28"/>
</dbReference>